<gene>
    <name evidence="2" type="primary">WBGene00094566</name>
</gene>
<name>A0A2A6CEI3_PRIPA</name>
<organism evidence="2 3">
    <name type="scientific">Pristionchus pacificus</name>
    <name type="common">Parasitic nematode worm</name>
    <dbReference type="NCBI Taxonomy" id="54126"/>
    <lineage>
        <taxon>Eukaryota</taxon>
        <taxon>Metazoa</taxon>
        <taxon>Ecdysozoa</taxon>
        <taxon>Nematoda</taxon>
        <taxon>Chromadorea</taxon>
        <taxon>Rhabditida</taxon>
        <taxon>Rhabditina</taxon>
        <taxon>Diplogasteromorpha</taxon>
        <taxon>Diplogasteroidea</taxon>
        <taxon>Neodiplogasteridae</taxon>
        <taxon>Pristionchus</taxon>
    </lineage>
</organism>
<evidence type="ECO:0000256" key="1">
    <source>
        <dbReference type="SAM" id="MobiDB-lite"/>
    </source>
</evidence>
<reference evidence="3" key="1">
    <citation type="journal article" date="2008" name="Nat. Genet.">
        <title>The Pristionchus pacificus genome provides a unique perspective on nematode lifestyle and parasitism.</title>
        <authorList>
            <person name="Dieterich C."/>
            <person name="Clifton S.W."/>
            <person name="Schuster L.N."/>
            <person name="Chinwalla A."/>
            <person name="Delehaunty K."/>
            <person name="Dinkelacker I."/>
            <person name="Fulton L."/>
            <person name="Fulton R."/>
            <person name="Godfrey J."/>
            <person name="Minx P."/>
            <person name="Mitreva M."/>
            <person name="Roeseler W."/>
            <person name="Tian H."/>
            <person name="Witte H."/>
            <person name="Yang S.P."/>
            <person name="Wilson R.K."/>
            <person name="Sommer R.J."/>
        </authorList>
    </citation>
    <scope>NUCLEOTIDE SEQUENCE [LARGE SCALE GENOMIC DNA]</scope>
    <source>
        <strain evidence="3">PS312</strain>
    </source>
</reference>
<dbReference type="AlphaFoldDB" id="A0A2A6CEI3"/>
<reference evidence="2" key="2">
    <citation type="submission" date="2022-06" db="UniProtKB">
        <authorList>
            <consortium name="EnsemblMetazoa"/>
        </authorList>
    </citation>
    <scope>IDENTIFICATION</scope>
    <source>
        <strain evidence="2">PS312</strain>
    </source>
</reference>
<accession>A0A2A6CEI3</accession>
<accession>A0A8R1Y8Z3</accession>
<evidence type="ECO:0000313" key="3">
    <source>
        <dbReference type="Proteomes" id="UP000005239"/>
    </source>
</evidence>
<protein>
    <submittedName>
        <fullName evidence="2">Uncharacterized protein</fullName>
    </submittedName>
</protein>
<feature type="compositionally biased region" description="Basic residues" evidence="1">
    <location>
        <begin position="36"/>
        <end position="47"/>
    </location>
</feature>
<sequence length="103" mass="10893">MASLSARQEKRPSLSALDPPPPLSPIAEEGALRKMSSLRRSSKKKMSRANTLDSAALARVEKIPRPRNLSFDLPTDDSDPGVNSASSSSAASTCSDRSYGSCA</sequence>
<proteinExistence type="predicted"/>
<keyword evidence="3" id="KW-1185">Reference proteome</keyword>
<feature type="region of interest" description="Disordered" evidence="1">
    <location>
        <begin position="1"/>
        <end position="103"/>
    </location>
</feature>
<dbReference type="EnsemblMetazoa" id="PPA05012.1">
    <property type="protein sequence ID" value="PPA05012.1"/>
    <property type="gene ID" value="WBGene00094566"/>
</dbReference>
<feature type="compositionally biased region" description="Polar residues" evidence="1">
    <location>
        <begin position="93"/>
        <end position="103"/>
    </location>
</feature>
<evidence type="ECO:0000313" key="2">
    <source>
        <dbReference type="EnsemblMetazoa" id="PPA05012.1"/>
    </source>
</evidence>
<dbReference type="Proteomes" id="UP000005239">
    <property type="component" value="Unassembled WGS sequence"/>
</dbReference>